<evidence type="ECO:0000313" key="9">
    <source>
        <dbReference type="Proteomes" id="UP000077202"/>
    </source>
</evidence>
<sequence length="239" mass="26190">MAGGMFPKTEVDKRFEHRVTVYLISSCFMAAIAGFLFGYDLAVTGGVTAMDDFQKKFFPSVYRKQKEARYGRRLTLIAGGLNFSIGAVLNGAATNLAMLVIGRLFLGMGVGLSAQMSCNSFRSQLCCRVPTITEFRIPHKLGGLAKAFDLPVATYSTGSWGMEVLPLCTPLQSWGQCEWSAVRSLYFSLTACSRYDILFGARTAQHSRQVISNRSSGVGEPLDCWIRLVMGSFDLGRAI</sequence>
<keyword evidence="6 7" id="KW-0472">Membrane</keyword>
<evidence type="ECO:0000313" key="8">
    <source>
        <dbReference type="EMBL" id="OAE30502.1"/>
    </source>
</evidence>
<comment type="subcellular location">
    <subcellularLocation>
        <location evidence="1">Membrane</location>
    </subcellularLocation>
</comment>
<keyword evidence="5 7" id="KW-1133">Transmembrane helix</keyword>
<dbReference type="AlphaFoldDB" id="A0A176WDQ8"/>
<dbReference type="GO" id="GO:0016020">
    <property type="term" value="C:membrane"/>
    <property type="evidence" value="ECO:0007669"/>
    <property type="project" value="UniProtKB-SubCell"/>
</dbReference>
<evidence type="ECO:0000256" key="6">
    <source>
        <dbReference type="ARBA" id="ARBA00023136"/>
    </source>
</evidence>
<evidence type="ECO:0000256" key="7">
    <source>
        <dbReference type="SAM" id="Phobius"/>
    </source>
</evidence>
<evidence type="ECO:0000256" key="2">
    <source>
        <dbReference type="ARBA" id="ARBA00010992"/>
    </source>
</evidence>
<dbReference type="EMBL" id="LVLJ01001310">
    <property type="protein sequence ID" value="OAE30502.1"/>
    <property type="molecule type" value="Genomic_DNA"/>
</dbReference>
<dbReference type="Pfam" id="PF00083">
    <property type="entry name" value="Sugar_tr"/>
    <property type="match status" value="2"/>
</dbReference>
<keyword evidence="4 7" id="KW-0812">Transmembrane</keyword>
<dbReference type="Gene3D" id="1.20.1250.20">
    <property type="entry name" value="MFS general substrate transporter like domains"/>
    <property type="match status" value="1"/>
</dbReference>
<keyword evidence="9" id="KW-1185">Reference proteome</keyword>
<gene>
    <name evidence="8" type="ORF">AXG93_3575s1050</name>
</gene>
<dbReference type="SUPFAM" id="SSF103473">
    <property type="entry name" value="MFS general substrate transporter"/>
    <property type="match status" value="1"/>
</dbReference>
<evidence type="ECO:0000256" key="3">
    <source>
        <dbReference type="ARBA" id="ARBA00022448"/>
    </source>
</evidence>
<dbReference type="Proteomes" id="UP000077202">
    <property type="component" value="Unassembled WGS sequence"/>
</dbReference>
<dbReference type="InterPro" id="IPR045262">
    <property type="entry name" value="STP/PLT_plant"/>
</dbReference>
<protein>
    <recommendedName>
        <fullName evidence="10">Major facilitator superfamily (MFS) profile domain-containing protein</fullName>
    </recommendedName>
</protein>
<reference evidence="8" key="1">
    <citation type="submission" date="2016-03" db="EMBL/GenBank/DDBJ databases">
        <title>Mechanisms controlling the formation of the plant cell surface in tip-growing cells are functionally conserved among land plants.</title>
        <authorList>
            <person name="Honkanen S."/>
            <person name="Jones V.A."/>
            <person name="Morieri G."/>
            <person name="Champion C."/>
            <person name="Hetherington A.J."/>
            <person name="Kelly S."/>
            <person name="Saint-Marcoux D."/>
            <person name="Proust H."/>
            <person name="Prescott H."/>
            <person name="Dolan L."/>
        </authorList>
    </citation>
    <scope>NUCLEOTIDE SEQUENCE [LARGE SCALE GENOMIC DNA]</scope>
    <source>
        <tissue evidence="8">Whole gametophyte</tissue>
    </source>
</reference>
<evidence type="ECO:0000256" key="4">
    <source>
        <dbReference type="ARBA" id="ARBA00022692"/>
    </source>
</evidence>
<comment type="similarity">
    <text evidence="2">Belongs to the major facilitator superfamily. Sugar transporter (TC 2.A.1.1) family.</text>
</comment>
<dbReference type="PANTHER" id="PTHR23500:SF574">
    <property type="entry name" value="SUGAR TRANSPORT PROTEIN 1"/>
    <property type="match status" value="1"/>
</dbReference>
<evidence type="ECO:0008006" key="10">
    <source>
        <dbReference type="Google" id="ProtNLM"/>
    </source>
</evidence>
<proteinExistence type="inferred from homology"/>
<evidence type="ECO:0000256" key="1">
    <source>
        <dbReference type="ARBA" id="ARBA00004370"/>
    </source>
</evidence>
<dbReference type="GO" id="GO:0015144">
    <property type="term" value="F:carbohydrate transmembrane transporter activity"/>
    <property type="evidence" value="ECO:0007669"/>
    <property type="project" value="InterPro"/>
</dbReference>
<comment type="caution">
    <text evidence="8">The sequence shown here is derived from an EMBL/GenBank/DDBJ whole genome shotgun (WGS) entry which is preliminary data.</text>
</comment>
<feature type="transmembrane region" description="Helical" evidence="7">
    <location>
        <begin position="95"/>
        <end position="114"/>
    </location>
</feature>
<dbReference type="PANTHER" id="PTHR23500">
    <property type="entry name" value="SOLUTE CARRIER FAMILY 2, FACILITATED GLUCOSE TRANSPORTER"/>
    <property type="match status" value="1"/>
</dbReference>
<dbReference type="InterPro" id="IPR036259">
    <property type="entry name" value="MFS_trans_sf"/>
</dbReference>
<evidence type="ECO:0000256" key="5">
    <source>
        <dbReference type="ARBA" id="ARBA00022989"/>
    </source>
</evidence>
<dbReference type="InterPro" id="IPR005828">
    <property type="entry name" value="MFS_sugar_transport-like"/>
</dbReference>
<name>A0A176WDQ8_MARPO</name>
<accession>A0A176WDQ8</accession>
<organism evidence="8 9">
    <name type="scientific">Marchantia polymorpha subsp. ruderalis</name>
    <dbReference type="NCBI Taxonomy" id="1480154"/>
    <lineage>
        <taxon>Eukaryota</taxon>
        <taxon>Viridiplantae</taxon>
        <taxon>Streptophyta</taxon>
        <taxon>Embryophyta</taxon>
        <taxon>Marchantiophyta</taxon>
        <taxon>Marchantiopsida</taxon>
        <taxon>Marchantiidae</taxon>
        <taxon>Marchantiales</taxon>
        <taxon>Marchantiaceae</taxon>
        <taxon>Marchantia</taxon>
    </lineage>
</organism>
<keyword evidence="3" id="KW-0813">Transport</keyword>
<feature type="transmembrane region" description="Helical" evidence="7">
    <location>
        <begin position="20"/>
        <end position="49"/>
    </location>
</feature>